<dbReference type="GO" id="GO:0000781">
    <property type="term" value="C:chromosome, telomeric region"/>
    <property type="evidence" value="ECO:0007669"/>
    <property type="project" value="GOC"/>
</dbReference>
<feature type="region of interest" description="Disordered" evidence="6">
    <location>
        <begin position="56"/>
        <end position="103"/>
    </location>
</feature>
<dbReference type="ExpressionAtlas" id="A0A2K3DY38">
    <property type="expression patterns" value="baseline"/>
</dbReference>
<keyword evidence="4" id="KW-0012">Acyltransferase</keyword>
<dbReference type="EMBL" id="CM008964">
    <property type="protein sequence ID" value="PNW85440.1"/>
    <property type="molecule type" value="Genomic_DNA"/>
</dbReference>
<accession>A0A2K3DY38</accession>
<dbReference type="GO" id="GO:0031509">
    <property type="term" value="P:subtelomeric heterochromatin formation"/>
    <property type="evidence" value="ECO:0007669"/>
    <property type="project" value="InterPro"/>
</dbReference>
<evidence type="ECO:0000259" key="7">
    <source>
        <dbReference type="Pfam" id="PF00583"/>
    </source>
</evidence>
<dbReference type="PANTHER" id="PTHR12046">
    <property type="entry name" value="HISTONE ACETYLTRANSFERASE TYPE B CATALYTIC SUBUNIT"/>
    <property type="match status" value="1"/>
</dbReference>
<dbReference type="KEGG" id="cre:CHLRE_03g186500v5"/>
<feature type="compositionally biased region" description="Low complexity" evidence="6">
    <location>
        <begin position="19"/>
        <end position="42"/>
    </location>
</feature>
<comment type="catalytic activity">
    <reaction evidence="5">
        <text>L-lysyl-[protein] + acetyl-CoA = N(6)-acetyl-L-lysyl-[protein] + CoA + H(+)</text>
        <dbReference type="Rhea" id="RHEA:45948"/>
        <dbReference type="Rhea" id="RHEA-COMP:9752"/>
        <dbReference type="Rhea" id="RHEA-COMP:10731"/>
        <dbReference type="ChEBI" id="CHEBI:15378"/>
        <dbReference type="ChEBI" id="CHEBI:29969"/>
        <dbReference type="ChEBI" id="CHEBI:57287"/>
        <dbReference type="ChEBI" id="CHEBI:57288"/>
        <dbReference type="ChEBI" id="CHEBI:61930"/>
        <dbReference type="EC" id="2.3.1.48"/>
    </reaction>
</comment>
<evidence type="ECO:0000313" key="9">
    <source>
        <dbReference type="EMBL" id="PNW85440.1"/>
    </source>
</evidence>
<feature type="domain" description="N-acetyltransferase" evidence="7">
    <location>
        <begin position="324"/>
        <end position="397"/>
    </location>
</feature>
<dbReference type="OMA" id="YPASCRL"/>
<dbReference type="Pfam" id="PF10394">
    <property type="entry name" value="Hat1_N"/>
    <property type="match status" value="1"/>
</dbReference>
<protein>
    <recommendedName>
        <fullName evidence="2">histone acetyltransferase</fullName>
        <ecNumber evidence="2">2.3.1.48</ecNumber>
    </recommendedName>
</protein>
<dbReference type="Gene3D" id="3.40.630.30">
    <property type="match status" value="1"/>
</dbReference>
<dbReference type="InterPro" id="IPR016181">
    <property type="entry name" value="Acyl_CoA_acyltransferase"/>
</dbReference>
<dbReference type="Proteomes" id="UP000006906">
    <property type="component" value="Chromosome 3"/>
</dbReference>
<dbReference type="InParanoid" id="A0A2K3DY38"/>
<evidence type="ECO:0000256" key="3">
    <source>
        <dbReference type="ARBA" id="ARBA00022679"/>
    </source>
</evidence>
<dbReference type="RefSeq" id="XP_042926244.1">
    <property type="nucleotide sequence ID" value="XM_043061115.1"/>
</dbReference>
<dbReference type="InterPro" id="IPR019467">
    <property type="entry name" value="Hat1_N"/>
</dbReference>
<feature type="domain" description="Histone acetyl transferase HAT1 N-terminal" evidence="8">
    <location>
        <begin position="107"/>
        <end position="307"/>
    </location>
</feature>
<dbReference type="InterPro" id="IPR000182">
    <property type="entry name" value="GNAT_dom"/>
</dbReference>
<evidence type="ECO:0000256" key="1">
    <source>
        <dbReference type="ARBA" id="ARBA00010543"/>
    </source>
</evidence>
<comment type="similarity">
    <text evidence="1">Belongs to the HAT1 family.</text>
</comment>
<evidence type="ECO:0000256" key="4">
    <source>
        <dbReference type="ARBA" id="ARBA00023315"/>
    </source>
</evidence>
<dbReference type="SUPFAM" id="SSF55729">
    <property type="entry name" value="Acyl-CoA N-acyltransferases (Nat)"/>
    <property type="match status" value="2"/>
</dbReference>
<dbReference type="PaxDb" id="3055-EDP04331"/>
<dbReference type="OrthoDB" id="10253098at2759"/>
<evidence type="ECO:0000259" key="8">
    <source>
        <dbReference type="Pfam" id="PF10394"/>
    </source>
</evidence>
<dbReference type="Gramene" id="PNW85440">
    <property type="protein sequence ID" value="PNW85440"/>
    <property type="gene ID" value="CHLRE_03g186500v5"/>
</dbReference>
<dbReference type="InterPro" id="IPR017380">
    <property type="entry name" value="Hist_AcTrfase_B-typ_cat-su"/>
</dbReference>
<feature type="compositionally biased region" description="Low complexity" evidence="6">
    <location>
        <begin position="802"/>
        <end position="814"/>
    </location>
</feature>
<evidence type="ECO:0000256" key="6">
    <source>
        <dbReference type="SAM" id="MobiDB-lite"/>
    </source>
</evidence>
<evidence type="ECO:0000256" key="5">
    <source>
        <dbReference type="ARBA" id="ARBA00048017"/>
    </source>
</evidence>
<feature type="region of interest" description="Disordered" evidence="6">
    <location>
        <begin position="432"/>
        <end position="483"/>
    </location>
</feature>
<keyword evidence="3" id="KW-0808">Transferase</keyword>
<dbReference type="AlphaFoldDB" id="A0A2K3DY38"/>
<organism evidence="9 10">
    <name type="scientific">Chlamydomonas reinhardtii</name>
    <name type="common">Chlamydomonas smithii</name>
    <dbReference type="NCBI Taxonomy" id="3055"/>
    <lineage>
        <taxon>Eukaryota</taxon>
        <taxon>Viridiplantae</taxon>
        <taxon>Chlorophyta</taxon>
        <taxon>core chlorophytes</taxon>
        <taxon>Chlorophyceae</taxon>
        <taxon>CS clade</taxon>
        <taxon>Chlamydomonadales</taxon>
        <taxon>Chlamydomonadaceae</taxon>
        <taxon>Chlamydomonas</taxon>
    </lineage>
</organism>
<gene>
    <name evidence="9" type="ORF">CHLRE_03g186500v5</name>
</gene>
<feature type="compositionally biased region" description="Low complexity" evidence="6">
    <location>
        <begin position="435"/>
        <end position="483"/>
    </location>
</feature>
<reference evidence="9 10" key="1">
    <citation type="journal article" date="2007" name="Science">
        <title>The Chlamydomonas genome reveals the evolution of key animal and plant functions.</title>
        <authorList>
            <person name="Merchant S.S."/>
            <person name="Prochnik S.E."/>
            <person name="Vallon O."/>
            <person name="Harris E.H."/>
            <person name="Karpowicz S.J."/>
            <person name="Witman G.B."/>
            <person name="Terry A."/>
            <person name="Salamov A."/>
            <person name="Fritz-Laylin L.K."/>
            <person name="Marechal-Drouard L."/>
            <person name="Marshall W.F."/>
            <person name="Qu L.H."/>
            <person name="Nelson D.R."/>
            <person name="Sanderfoot A.A."/>
            <person name="Spalding M.H."/>
            <person name="Kapitonov V.V."/>
            <person name="Ren Q."/>
            <person name="Ferris P."/>
            <person name="Lindquist E."/>
            <person name="Shapiro H."/>
            <person name="Lucas S.M."/>
            <person name="Grimwood J."/>
            <person name="Schmutz J."/>
            <person name="Cardol P."/>
            <person name="Cerutti H."/>
            <person name="Chanfreau G."/>
            <person name="Chen C.L."/>
            <person name="Cognat V."/>
            <person name="Croft M.T."/>
            <person name="Dent R."/>
            <person name="Dutcher S."/>
            <person name="Fernandez E."/>
            <person name="Fukuzawa H."/>
            <person name="Gonzalez-Ballester D."/>
            <person name="Gonzalez-Halphen D."/>
            <person name="Hallmann A."/>
            <person name="Hanikenne M."/>
            <person name="Hippler M."/>
            <person name="Inwood W."/>
            <person name="Jabbari K."/>
            <person name="Kalanon M."/>
            <person name="Kuras R."/>
            <person name="Lefebvre P.A."/>
            <person name="Lemaire S.D."/>
            <person name="Lobanov A.V."/>
            <person name="Lohr M."/>
            <person name="Manuell A."/>
            <person name="Meier I."/>
            <person name="Mets L."/>
            <person name="Mittag M."/>
            <person name="Mittelmeier T."/>
            <person name="Moroney J.V."/>
            <person name="Moseley J."/>
            <person name="Napoli C."/>
            <person name="Nedelcu A.M."/>
            <person name="Niyogi K."/>
            <person name="Novoselov S.V."/>
            <person name="Paulsen I.T."/>
            <person name="Pazour G."/>
            <person name="Purton S."/>
            <person name="Ral J.P."/>
            <person name="Riano-Pachon D.M."/>
            <person name="Riekhof W."/>
            <person name="Rymarquis L."/>
            <person name="Schroda M."/>
            <person name="Stern D."/>
            <person name="Umen J."/>
            <person name="Willows R."/>
            <person name="Wilson N."/>
            <person name="Zimmer S.L."/>
            <person name="Allmer J."/>
            <person name="Balk J."/>
            <person name="Bisova K."/>
            <person name="Chen C.J."/>
            <person name="Elias M."/>
            <person name="Gendler K."/>
            <person name="Hauser C."/>
            <person name="Lamb M.R."/>
            <person name="Ledford H."/>
            <person name="Long J.C."/>
            <person name="Minagawa J."/>
            <person name="Page M.D."/>
            <person name="Pan J."/>
            <person name="Pootakham W."/>
            <person name="Roje S."/>
            <person name="Rose A."/>
            <person name="Stahlberg E."/>
            <person name="Terauchi A.M."/>
            <person name="Yang P."/>
            <person name="Ball S."/>
            <person name="Bowler C."/>
            <person name="Dieckmann C.L."/>
            <person name="Gladyshev V.N."/>
            <person name="Green P."/>
            <person name="Jorgensen R."/>
            <person name="Mayfield S."/>
            <person name="Mueller-Roeber B."/>
            <person name="Rajamani S."/>
            <person name="Sayre R.T."/>
            <person name="Brokstein P."/>
            <person name="Dubchak I."/>
            <person name="Goodstein D."/>
            <person name="Hornick L."/>
            <person name="Huang Y.W."/>
            <person name="Jhaveri J."/>
            <person name="Luo Y."/>
            <person name="Martinez D."/>
            <person name="Ngau W.C."/>
            <person name="Otillar B."/>
            <person name="Poliakov A."/>
            <person name="Porter A."/>
            <person name="Szajkowski L."/>
            <person name="Werner G."/>
            <person name="Zhou K."/>
            <person name="Grigoriev I.V."/>
            <person name="Rokhsar D.S."/>
            <person name="Grossman A.R."/>
        </authorList>
    </citation>
    <scope>NUCLEOTIDE SEQUENCE [LARGE SCALE GENOMIC DNA]</scope>
    <source>
        <strain evidence="10">CC-503</strain>
    </source>
</reference>
<dbReference type="GO" id="GO:0010485">
    <property type="term" value="F:histone H4 acetyltransferase activity"/>
    <property type="evidence" value="ECO:0000318"/>
    <property type="project" value="GO_Central"/>
</dbReference>
<dbReference type="Gene3D" id="3.90.360.10">
    <property type="entry name" value="Histone acetyl transferase 1 (HAT1), N-terminal domain"/>
    <property type="match status" value="1"/>
</dbReference>
<evidence type="ECO:0000313" key="10">
    <source>
        <dbReference type="Proteomes" id="UP000006906"/>
    </source>
</evidence>
<dbReference type="EC" id="2.3.1.48" evidence="2"/>
<keyword evidence="10" id="KW-1185">Reference proteome</keyword>
<dbReference type="InterPro" id="IPR037113">
    <property type="entry name" value="Hat1_N_sf"/>
</dbReference>
<dbReference type="GO" id="GO:0005634">
    <property type="term" value="C:nucleus"/>
    <property type="evidence" value="ECO:0007669"/>
    <property type="project" value="InterPro"/>
</dbReference>
<name>A0A2K3DY38_CHLRE</name>
<proteinExistence type="inferred from homology"/>
<feature type="region of interest" description="Disordered" evidence="6">
    <location>
        <begin position="1"/>
        <end position="42"/>
    </location>
</feature>
<evidence type="ECO:0000256" key="2">
    <source>
        <dbReference type="ARBA" id="ARBA00013184"/>
    </source>
</evidence>
<feature type="compositionally biased region" description="Low complexity" evidence="6">
    <location>
        <begin position="56"/>
        <end position="88"/>
    </location>
</feature>
<dbReference type="GeneID" id="5717457"/>
<dbReference type="STRING" id="3055.A0A2K3DY38"/>
<dbReference type="Pfam" id="PF00583">
    <property type="entry name" value="Acetyltransf_1"/>
    <property type="match status" value="1"/>
</dbReference>
<sequence length="836" mass="85175">MEQQEPLQKRARIAPTELQPQAASPACAAQAQGSAVSSATGTTVAPAAAAVGLVKPAAAPPAASSTSPPSAGTTSTSKAAPAANVPAAPGAPAPKPGAANAKPPSFIADAREAVQFRAVTCRDATALQAEIAAGGAPVHVDFLHQHFGDSEQIRGYSNLKITIWLHVQTYHAWIDVSFATKRPGADKLSDIWEGAFPEGYFSSKEEFVEQVERTAASLPDLLTLGECVGTVPVRPSSAAGLYGLSAAPAPSAGAGASVGATDGASATQAGSQQPLEVSVRRFQLLTAPPEVKALHARLEPLLLFTIDGANFIDGDDPQWELLLPVVRAPDGGCLVLGLTTLFNFWAYPASCRLRVSQVLVLSPWQGLGLGKALLKLSYDLAIARGCADLTVEDPTPNLQRVREKLEVEMLRRLDWVTAQANKCLDAAARGETTWPAGSEPSEQQQQQPASAGAPEAAAAPGQPASEGPQQQPEAQQQHAGAQQPSLLSTHAFFGALGVEPPERSSVPSSVLAEATAFAEARWRQRLQDAETEAAAAATAMAVDAGAAPDGVGAGAIAADSAAGTSSATAAASNGAAGPSGSGAAGAPVCGALVPSPAFINAITRAIKMHRGQVRVVWEALLWSQPGALQRPRVRAAVEDLVSRRLESQHFSSVGRAAAAKRIVECPTVRRDGTVQPAATSAAEDGDGGGELLVTNFFMYRPAAGEAGAAAAGGSDGGAADTGAVATGRLNLTQVTAEDKTARMDELMGERRQQLSALAAILNKGAAGPTAVKPKPTQVRALPAMLAGEGGVTTVGFGAPAAAGGSAAAAAPPLAGERKRKGPADMEAMMKALEGRM</sequence>
<feature type="region of interest" description="Disordered" evidence="6">
    <location>
        <begin position="802"/>
        <end position="822"/>
    </location>
</feature>